<sequence length="157" mass="18287">MRLYHGSYLEIKSPDLLHSRKNVDFGLGFYTTPLYEQAVNWARKFKRNGGSGIISYYRFDEKVLHKLKVLKFDTYSDEWLDFILNCRAGKDVSDYDLVIGGVANDKVFNTIELFFDGLIDKKEAIGRLKYEKPNLQICFRTQKALDYSLLYEGSETI</sequence>
<comment type="caution">
    <text evidence="1">The sequence shown here is derived from an EMBL/GenBank/DDBJ whole genome shotgun (WGS) entry which is preliminary data.</text>
</comment>
<accession>A0A133ZET7</accession>
<dbReference type="Proteomes" id="UP000070394">
    <property type="component" value="Unassembled WGS sequence"/>
</dbReference>
<dbReference type="InterPro" id="IPR025051">
    <property type="entry name" value="DUF3990"/>
</dbReference>
<evidence type="ECO:0000313" key="1">
    <source>
        <dbReference type="EMBL" id="KXB53947.1"/>
    </source>
</evidence>
<proteinExistence type="predicted"/>
<dbReference type="OrthoDB" id="9813772at2"/>
<keyword evidence="2" id="KW-1185">Reference proteome</keyword>
<evidence type="ECO:0000313" key="2">
    <source>
        <dbReference type="Proteomes" id="UP000070394"/>
    </source>
</evidence>
<dbReference type="EMBL" id="LSDA01000137">
    <property type="protein sequence ID" value="KXB53947.1"/>
    <property type="molecule type" value="Genomic_DNA"/>
</dbReference>
<dbReference type="Pfam" id="PF13151">
    <property type="entry name" value="DUF3990"/>
    <property type="match status" value="1"/>
</dbReference>
<dbReference type="PATRIC" id="fig|467210.3.peg.2435"/>
<dbReference type="AlphaFoldDB" id="A0A133ZET7"/>
<gene>
    <name evidence="1" type="ORF">HMPREF1866_02461</name>
</gene>
<dbReference type="STRING" id="467210.HMPREF1866_02461"/>
<protein>
    <recommendedName>
        <fullName evidence="3">Sortase</fullName>
    </recommendedName>
</protein>
<dbReference type="RefSeq" id="WP_060932033.1">
    <property type="nucleotide sequence ID" value="NZ_KQ959847.1"/>
</dbReference>
<reference evidence="2" key="1">
    <citation type="submission" date="2016-01" db="EMBL/GenBank/DDBJ databases">
        <authorList>
            <person name="Mitreva M."/>
            <person name="Pepin K.H."/>
            <person name="Mihindukulasuriya K.A."/>
            <person name="Fulton R."/>
            <person name="Fronick C."/>
            <person name="O'Laughlin M."/>
            <person name="Miner T."/>
            <person name="Herter B."/>
            <person name="Rosa B.A."/>
            <person name="Cordes M."/>
            <person name="Tomlinson C."/>
            <person name="Wollam A."/>
            <person name="Palsikar V.B."/>
            <person name="Mardis E.R."/>
            <person name="Wilson R.K."/>
        </authorList>
    </citation>
    <scope>NUCLEOTIDE SEQUENCE [LARGE SCALE GENOMIC DNA]</scope>
    <source>
        <strain evidence="2">DNF00896</strain>
    </source>
</reference>
<name>A0A133ZET7_9FIRM</name>
<evidence type="ECO:0008006" key="3">
    <source>
        <dbReference type="Google" id="ProtNLM"/>
    </source>
</evidence>
<organism evidence="1 2">
    <name type="scientific">Lachnoanaerobaculum saburreum</name>
    <dbReference type="NCBI Taxonomy" id="467210"/>
    <lineage>
        <taxon>Bacteria</taxon>
        <taxon>Bacillati</taxon>
        <taxon>Bacillota</taxon>
        <taxon>Clostridia</taxon>
        <taxon>Lachnospirales</taxon>
        <taxon>Lachnospiraceae</taxon>
        <taxon>Lachnoanaerobaculum</taxon>
    </lineage>
</organism>